<protein>
    <submittedName>
        <fullName evidence="1">Dimer_Tnp_hAT domain-containing protein</fullName>
    </submittedName>
</protein>
<sequence length="138" mass="16260">MLKSLSEARWSARADVLRAQVTSRNEIKNALEDLIEDNTQTPGTRVTDEGFRKTLQSFQTTLLTVIWDEILQRVDKTREILQREELDLLCATKVLQTLSLFLSKKRSKFDYYDARAIQLSNVPEPNYEKIKKREFFFR</sequence>
<organism evidence="1 2">
    <name type="scientific">Trichonephila clavata</name>
    <name type="common">Joro spider</name>
    <name type="synonym">Nephila clavata</name>
    <dbReference type="NCBI Taxonomy" id="2740835"/>
    <lineage>
        <taxon>Eukaryota</taxon>
        <taxon>Metazoa</taxon>
        <taxon>Ecdysozoa</taxon>
        <taxon>Arthropoda</taxon>
        <taxon>Chelicerata</taxon>
        <taxon>Arachnida</taxon>
        <taxon>Araneae</taxon>
        <taxon>Araneomorphae</taxon>
        <taxon>Entelegynae</taxon>
        <taxon>Araneoidea</taxon>
        <taxon>Nephilidae</taxon>
        <taxon>Trichonephila</taxon>
    </lineage>
</organism>
<name>A0A8X6GRZ1_TRICU</name>
<dbReference type="Proteomes" id="UP000887116">
    <property type="component" value="Unassembled WGS sequence"/>
</dbReference>
<proteinExistence type="predicted"/>
<reference evidence="1" key="1">
    <citation type="submission" date="2020-07" db="EMBL/GenBank/DDBJ databases">
        <title>Multicomponent nature underlies the extraordinary mechanical properties of spider dragline silk.</title>
        <authorList>
            <person name="Kono N."/>
            <person name="Nakamura H."/>
            <person name="Mori M."/>
            <person name="Yoshida Y."/>
            <person name="Ohtoshi R."/>
            <person name="Malay A.D."/>
            <person name="Moran D.A.P."/>
            <person name="Tomita M."/>
            <person name="Numata K."/>
            <person name="Arakawa K."/>
        </authorList>
    </citation>
    <scope>NUCLEOTIDE SEQUENCE</scope>
</reference>
<dbReference type="EMBL" id="BMAO01006603">
    <property type="protein sequence ID" value="GFR09928.1"/>
    <property type="molecule type" value="Genomic_DNA"/>
</dbReference>
<accession>A0A8X6GRZ1</accession>
<dbReference type="OrthoDB" id="10063284at2759"/>
<dbReference type="AlphaFoldDB" id="A0A8X6GRZ1"/>
<evidence type="ECO:0000313" key="2">
    <source>
        <dbReference type="Proteomes" id="UP000887116"/>
    </source>
</evidence>
<keyword evidence="2" id="KW-1185">Reference proteome</keyword>
<evidence type="ECO:0000313" key="1">
    <source>
        <dbReference type="EMBL" id="GFR09928.1"/>
    </source>
</evidence>
<comment type="caution">
    <text evidence="1">The sequence shown here is derived from an EMBL/GenBank/DDBJ whole genome shotgun (WGS) entry which is preliminary data.</text>
</comment>
<gene>
    <name evidence="1" type="primary">g.7235</name>
    <name evidence="1" type="ORF">TNCT_9941</name>
</gene>